<dbReference type="EMBL" id="OZ019906">
    <property type="protein sequence ID" value="CAK9203788.1"/>
    <property type="molecule type" value="Genomic_DNA"/>
</dbReference>
<organism evidence="1 2">
    <name type="scientific">Sphagnum troendelagicum</name>
    <dbReference type="NCBI Taxonomy" id="128251"/>
    <lineage>
        <taxon>Eukaryota</taxon>
        <taxon>Viridiplantae</taxon>
        <taxon>Streptophyta</taxon>
        <taxon>Embryophyta</taxon>
        <taxon>Bryophyta</taxon>
        <taxon>Sphagnophytina</taxon>
        <taxon>Sphagnopsida</taxon>
        <taxon>Sphagnales</taxon>
        <taxon>Sphagnaceae</taxon>
        <taxon>Sphagnum</taxon>
    </lineage>
</organism>
<proteinExistence type="predicted"/>
<accession>A0ABP0TS97</accession>
<evidence type="ECO:0000313" key="2">
    <source>
        <dbReference type="Proteomes" id="UP001497512"/>
    </source>
</evidence>
<sequence length="197" mass="21989">MDQYAADIGHGALPDLEWHAIDSVLTFFHTSRQVMESLVTNHKPTLNLVPMSVSLLLKHCDNSEQQLQEIDGKLTAAGMKVKLEKYKNKLVQESTIIVTFLNLQIPKPINPAELKLIVDLIPNSLQCRYSAKVSSRQSIEQEAASNSLFAVMFQAQRSDGGNGDEVDQYLSIGIVKSSGFINILSWWSARPGHTRWP</sequence>
<reference evidence="1" key="1">
    <citation type="submission" date="2024-02" db="EMBL/GenBank/DDBJ databases">
        <authorList>
            <consortium name="ELIXIR-Norway"/>
            <consortium name="Elixir Norway"/>
        </authorList>
    </citation>
    <scope>NUCLEOTIDE SEQUENCE</scope>
</reference>
<protein>
    <submittedName>
        <fullName evidence="1">Uncharacterized protein</fullName>
    </submittedName>
</protein>
<gene>
    <name evidence="1" type="ORF">CSSPTR1EN2_LOCUS7061</name>
</gene>
<dbReference type="Proteomes" id="UP001497512">
    <property type="component" value="Chromosome 14"/>
</dbReference>
<evidence type="ECO:0000313" key="1">
    <source>
        <dbReference type="EMBL" id="CAK9203788.1"/>
    </source>
</evidence>
<keyword evidence="2" id="KW-1185">Reference proteome</keyword>
<name>A0ABP0TS97_9BRYO</name>